<organism evidence="10 11">
    <name type="scientific">Neobacillus massiliamazoniensis</name>
    <dbReference type="NCBI Taxonomy" id="1499688"/>
    <lineage>
        <taxon>Bacteria</taxon>
        <taxon>Bacillati</taxon>
        <taxon>Bacillota</taxon>
        <taxon>Bacilli</taxon>
        <taxon>Bacillales</taxon>
        <taxon>Bacillaceae</taxon>
        <taxon>Neobacillus</taxon>
    </lineage>
</organism>
<dbReference type="HAMAP" id="MF_01161">
    <property type="entry name" value="tRNA_Ile_lys_synt"/>
    <property type="match status" value="1"/>
</dbReference>
<dbReference type="AlphaFoldDB" id="A0A0U1P592"/>
<evidence type="ECO:0000256" key="1">
    <source>
        <dbReference type="ARBA" id="ARBA00004496"/>
    </source>
</evidence>
<dbReference type="GO" id="GO:0005737">
    <property type="term" value="C:cytoplasm"/>
    <property type="evidence" value="ECO:0007669"/>
    <property type="project" value="UniProtKB-SubCell"/>
</dbReference>
<dbReference type="NCBIfam" id="TIGR02432">
    <property type="entry name" value="lysidine_TilS_N"/>
    <property type="match status" value="1"/>
</dbReference>
<dbReference type="NCBIfam" id="TIGR02433">
    <property type="entry name" value="lysidine_TilS_C"/>
    <property type="match status" value="1"/>
</dbReference>
<reference evidence="11" key="1">
    <citation type="submission" date="2015-05" db="EMBL/GenBank/DDBJ databases">
        <authorList>
            <person name="Urmite Genomes"/>
        </authorList>
    </citation>
    <scope>NUCLEOTIDE SEQUENCE [LARGE SCALE GENOMIC DNA]</scope>
    <source>
        <strain evidence="11">LF1</strain>
    </source>
</reference>
<evidence type="ECO:0000256" key="2">
    <source>
        <dbReference type="ARBA" id="ARBA00022490"/>
    </source>
</evidence>
<comment type="subcellular location">
    <subcellularLocation>
        <location evidence="1 8">Cytoplasm</location>
    </subcellularLocation>
</comment>
<dbReference type="CDD" id="cd01992">
    <property type="entry name" value="TilS_N"/>
    <property type="match status" value="1"/>
</dbReference>
<keyword evidence="4 8" id="KW-0819">tRNA processing</keyword>
<keyword evidence="6 8" id="KW-0067">ATP-binding</keyword>
<gene>
    <name evidence="8 10" type="primary">tilS</name>
    <name evidence="10" type="ORF">BN000_05472</name>
</gene>
<dbReference type="Proteomes" id="UP000199087">
    <property type="component" value="Unassembled WGS sequence"/>
</dbReference>
<dbReference type="InterPro" id="IPR015262">
    <property type="entry name" value="tRNA_Ile_lys_synt_subst-bd"/>
</dbReference>
<dbReference type="GO" id="GO:0005524">
    <property type="term" value="F:ATP binding"/>
    <property type="evidence" value="ECO:0007669"/>
    <property type="project" value="UniProtKB-UniRule"/>
</dbReference>
<dbReference type="EC" id="6.3.4.19" evidence="8"/>
<comment type="similarity">
    <text evidence="8">Belongs to the tRNA(Ile)-lysidine synthase family.</text>
</comment>
<dbReference type="PANTHER" id="PTHR43033">
    <property type="entry name" value="TRNA(ILE)-LYSIDINE SYNTHASE-RELATED"/>
    <property type="match status" value="1"/>
</dbReference>
<dbReference type="InterPro" id="IPR014729">
    <property type="entry name" value="Rossmann-like_a/b/a_fold"/>
</dbReference>
<name>A0A0U1P592_9BACI</name>
<dbReference type="InterPro" id="IPR012796">
    <property type="entry name" value="Lysidine-tRNA-synth_C"/>
</dbReference>
<evidence type="ECO:0000256" key="8">
    <source>
        <dbReference type="HAMAP-Rule" id="MF_01161"/>
    </source>
</evidence>
<dbReference type="Gene3D" id="3.40.50.620">
    <property type="entry name" value="HUPs"/>
    <property type="match status" value="1"/>
</dbReference>
<dbReference type="Pfam" id="PF11734">
    <property type="entry name" value="TilS_C"/>
    <property type="match status" value="1"/>
</dbReference>
<sequence length="467" mass="53613">MLEGKVEAFLDRHSFTLEHKKIVVGVSGGPDSLALLHYLLRQKEKRSLSIVVAHVDHMFRGQESFDDAMFVKNYCEQNAIPFEMAQINVPERMKLSGKSSELEAREARYEFFAKVMKKYGYSILALAHHGDDQVETILMRLTRGSTGKARAGIPFTRPFENGVIFRPFLCVTKDEIKQYCNQYYLEPRIDSTNETDLYSRNRFRKKVLPFLKKENGHVHEHFQRYSEELQSDESFLQELTVQSMNTVMKIDEVNGISIDIKKFLEMPLPLQRRGIQLILNYLYKEKPASLSAIHIDQILSFIHQPRSSGQLDLPNGLKVIRSYFDLCFQFQVIESESYHIEMNGPGVVDLPYGGSIQLSLIEKPVITHHSYAVFNADKLKWPITIRSRKTGDRMTLKGMPGSKKLKSIFIDSKVPLSDRNKWPVITDGEGCIIWLPGLKKSSDEGMDDKANHYILLTYLSSRGHNLS</sequence>
<dbReference type="SMART" id="SM00977">
    <property type="entry name" value="TilS_C"/>
    <property type="match status" value="1"/>
</dbReference>
<dbReference type="OrthoDB" id="9807403at2"/>
<dbReference type="GO" id="GO:0032267">
    <property type="term" value="F:tRNA(Ile)-lysidine synthase activity"/>
    <property type="evidence" value="ECO:0007669"/>
    <property type="project" value="UniProtKB-EC"/>
</dbReference>
<dbReference type="SUPFAM" id="SSF52402">
    <property type="entry name" value="Adenine nucleotide alpha hydrolases-like"/>
    <property type="match status" value="1"/>
</dbReference>
<evidence type="ECO:0000256" key="7">
    <source>
        <dbReference type="ARBA" id="ARBA00048539"/>
    </source>
</evidence>
<feature type="domain" description="Lysidine-tRNA(Ile) synthetase C-terminal" evidence="9">
    <location>
        <begin position="383"/>
        <end position="456"/>
    </location>
</feature>
<dbReference type="InterPro" id="IPR011063">
    <property type="entry name" value="TilS/TtcA_N"/>
</dbReference>
<evidence type="ECO:0000313" key="10">
    <source>
        <dbReference type="EMBL" id="CRK85378.1"/>
    </source>
</evidence>
<dbReference type="InterPro" id="IPR012094">
    <property type="entry name" value="tRNA_Ile_lys_synt"/>
</dbReference>
<dbReference type="STRING" id="1499688.BN000_05472"/>
<evidence type="ECO:0000313" key="11">
    <source>
        <dbReference type="Proteomes" id="UP000199087"/>
    </source>
</evidence>
<dbReference type="RefSeq" id="WP_090640482.1">
    <property type="nucleotide sequence ID" value="NZ_CVRB01000009.1"/>
</dbReference>
<evidence type="ECO:0000256" key="4">
    <source>
        <dbReference type="ARBA" id="ARBA00022694"/>
    </source>
</evidence>
<dbReference type="Gene3D" id="3.30.465.60">
    <property type="match status" value="1"/>
</dbReference>
<dbReference type="PANTHER" id="PTHR43033:SF1">
    <property type="entry name" value="TRNA(ILE)-LYSIDINE SYNTHASE-RELATED"/>
    <property type="match status" value="1"/>
</dbReference>
<dbReference type="EMBL" id="CVRB01000009">
    <property type="protein sequence ID" value="CRK85378.1"/>
    <property type="molecule type" value="Genomic_DNA"/>
</dbReference>
<keyword evidence="11" id="KW-1185">Reference proteome</keyword>
<evidence type="ECO:0000259" key="9">
    <source>
        <dbReference type="SMART" id="SM00977"/>
    </source>
</evidence>
<keyword evidence="2 8" id="KW-0963">Cytoplasm</keyword>
<dbReference type="InterPro" id="IPR012795">
    <property type="entry name" value="tRNA_Ile_lys_synt_N"/>
</dbReference>
<dbReference type="Pfam" id="PF09179">
    <property type="entry name" value="TilS"/>
    <property type="match status" value="1"/>
</dbReference>
<dbReference type="Pfam" id="PF01171">
    <property type="entry name" value="ATP_bind_3"/>
    <property type="match status" value="1"/>
</dbReference>
<evidence type="ECO:0000256" key="6">
    <source>
        <dbReference type="ARBA" id="ARBA00022840"/>
    </source>
</evidence>
<dbReference type="SUPFAM" id="SSF56037">
    <property type="entry name" value="PheT/TilS domain"/>
    <property type="match status" value="1"/>
</dbReference>
<evidence type="ECO:0000256" key="5">
    <source>
        <dbReference type="ARBA" id="ARBA00022741"/>
    </source>
</evidence>
<proteinExistence type="inferred from homology"/>
<keyword evidence="3 8" id="KW-0436">Ligase</keyword>
<feature type="binding site" evidence="8">
    <location>
        <begin position="27"/>
        <end position="32"/>
    </location>
    <ligand>
        <name>ATP</name>
        <dbReference type="ChEBI" id="CHEBI:30616"/>
    </ligand>
</feature>
<protein>
    <recommendedName>
        <fullName evidence="8">tRNA(Ile)-lysidine synthase</fullName>
        <ecNumber evidence="8">6.3.4.19</ecNumber>
    </recommendedName>
    <alternativeName>
        <fullName evidence="8">tRNA(Ile)-2-lysyl-cytidine synthase</fullName>
    </alternativeName>
    <alternativeName>
        <fullName evidence="8">tRNA(Ile)-lysidine synthetase</fullName>
    </alternativeName>
</protein>
<comment type="function">
    <text evidence="8">Ligates lysine onto the cytidine present at position 34 of the AUA codon-specific tRNA(Ile) that contains the anticodon CAU, in an ATP-dependent manner. Cytidine is converted to lysidine, thus changing the amino acid specificity of the tRNA from methionine to isoleucine.</text>
</comment>
<accession>A0A0U1P592</accession>
<dbReference type="SUPFAM" id="SSF82829">
    <property type="entry name" value="MesJ substrate recognition domain-like"/>
    <property type="match status" value="1"/>
</dbReference>
<comment type="domain">
    <text evidence="8">The N-terminal region contains the highly conserved SGGXDS motif, predicted to be a P-loop motif involved in ATP binding.</text>
</comment>
<dbReference type="GO" id="GO:0006400">
    <property type="term" value="P:tRNA modification"/>
    <property type="evidence" value="ECO:0007669"/>
    <property type="project" value="UniProtKB-UniRule"/>
</dbReference>
<keyword evidence="5 8" id="KW-0547">Nucleotide-binding</keyword>
<evidence type="ECO:0000256" key="3">
    <source>
        <dbReference type="ARBA" id="ARBA00022598"/>
    </source>
</evidence>
<comment type="catalytic activity">
    <reaction evidence="7 8">
        <text>cytidine(34) in tRNA(Ile2) + L-lysine + ATP = lysidine(34) in tRNA(Ile2) + AMP + diphosphate + H(+)</text>
        <dbReference type="Rhea" id="RHEA:43744"/>
        <dbReference type="Rhea" id="RHEA-COMP:10625"/>
        <dbReference type="Rhea" id="RHEA-COMP:10670"/>
        <dbReference type="ChEBI" id="CHEBI:15378"/>
        <dbReference type="ChEBI" id="CHEBI:30616"/>
        <dbReference type="ChEBI" id="CHEBI:32551"/>
        <dbReference type="ChEBI" id="CHEBI:33019"/>
        <dbReference type="ChEBI" id="CHEBI:82748"/>
        <dbReference type="ChEBI" id="CHEBI:83665"/>
        <dbReference type="ChEBI" id="CHEBI:456215"/>
        <dbReference type="EC" id="6.3.4.19"/>
    </reaction>
</comment>